<evidence type="ECO:0008006" key="3">
    <source>
        <dbReference type="Google" id="ProtNLM"/>
    </source>
</evidence>
<comment type="caution">
    <text evidence="1">The sequence shown here is derived from an EMBL/GenBank/DDBJ whole genome shotgun (WGS) entry which is preliminary data.</text>
</comment>
<dbReference type="EMBL" id="JAUFPU010000002">
    <property type="protein sequence ID" value="MDN3575697.1"/>
    <property type="molecule type" value="Genomic_DNA"/>
</dbReference>
<evidence type="ECO:0000313" key="1">
    <source>
        <dbReference type="EMBL" id="MDN3575697.1"/>
    </source>
</evidence>
<dbReference type="RefSeq" id="WP_290331342.1">
    <property type="nucleotide sequence ID" value="NZ_JAUFPU010000002.1"/>
</dbReference>
<evidence type="ECO:0000313" key="2">
    <source>
        <dbReference type="Proteomes" id="UP001180081"/>
    </source>
</evidence>
<reference evidence="1" key="1">
    <citation type="journal article" date="2014" name="Int. J. Syst. Evol. Microbiol.">
        <title>Complete genome of a new Firmicutes species belonging to the dominant human colonic microbiota ('Ruminococcus bicirculans') reveals two chromosomes and a selective capacity to utilize plant glucans.</title>
        <authorList>
            <consortium name="NISC Comparative Sequencing Program"/>
            <person name="Wegmann U."/>
            <person name="Louis P."/>
            <person name="Goesmann A."/>
            <person name="Henrissat B."/>
            <person name="Duncan S.H."/>
            <person name="Flint H.J."/>
        </authorList>
    </citation>
    <scope>NUCLEOTIDE SEQUENCE</scope>
    <source>
        <strain evidence="1">CECT 7703</strain>
    </source>
</reference>
<accession>A0ABT8B1F6</accession>
<organism evidence="1 2">
    <name type="scientific">Chitinimonas viridis</name>
    <dbReference type="NCBI Taxonomy" id="664880"/>
    <lineage>
        <taxon>Bacteria</taxon>
        <taxon>Pseudomonadati</taxon>
        <taxon>Pseudomonadota</taxon>
        <taxon>Betaproteobacteria</taxon>
        <taxon>Neisseriales</taxon>
        <taxon>Chitinibacteraceae</taxon>
        <taxon>Chitinimonas</taxon>
    </lineage>
</organism>
<keyword evidence="2" id="KW-1185">Reference proteome</keyword>
<name>A0ABT8B1F6_9NEIS</name>
<gene>
    <name evidence="1" type="ORF">QWZ03_02795</name>
</gene>
<protein>
    <recommendedName>
        <fullName evidence="3">TniQ protein</fullName>
    </recommendedName>
</protein>
<proteinExistence type="predicted"/>
<dbReference type="Proteomes" id="UP001180081">
    <property type="component" value="Unassembled WGS sequence"/>
</dbReference>
<sequence length="392" mass="43437">MRLHRLPVRPAWHQGESFAGYVLRLHEVNAQPVSGDVVSALRTIYAATDTLVVRALADQLLSTMGVEGYQSALACWLVFRTDPVSGQLIDLRYKPDLACPRCINDFGFRPALWDLRGFDRCPQHVLWLASRQNVGRNVNRLACSIWSRARNQMAEVLAASAAMWLPEGYPVARRTTIPIEGGPAAVYALIAALAFLHQEVRHRRQRIKPVAGIADAIAVAEEHYPEVVGWLSAESGSLVTLLCQEAEMTHTSGSSNRWGWSPFLLRVHQVAGWLLQNKVLTAAHEMLQQLRQIAAEHCLQVDRFTDGHGHAALPVLDNLAIVAPPGCFRRHEDIVGYLQLFARSHGIPALGYGQTGIVVRRQDVAPLADQASAFGRGTTEFYTADRPLWTLN</sequence>
<reference evidence="1" key="2">
    <citation type="submission" date="2023-06" db="EMBL/GenBank/DDBJ databases">
        <authorList>
            <person name="Lucena T."/>
            <person name="Sun Q."/>
        </authorList>
    </citation>
    <scope>NUCLEOTIDE SEQUENCE</scope>
    <source>
        <strain evidence="1">CECT 7703</strain>
    </source>
</reference>